<evidence type="ECO:0000313" key="7">
    <source>
        <dbReference type="Proteomes" id="UP000271678"/>
    </source>
</evidence>
<reference evidence="6 7" key="1">
    <citation type="submission" date="2018-11" db="EMBL/GenBank/DDBJ databases">
        <title>Draft genome of Simplicispira Flexivirga sp. BO-16.</title>
        <authorList>
            <person name="Im W.T."/>
        </authorList>
    </citation>
    <scope>NUCLEOTIDE SEQUENCE [LARGE SCALE GENOMIC DNA]</scope>
    <source>
        <strain evidence="6 7">BO-16</strain>
    </source>
</reference>
<sequence>MTGLPLPAIQAGQVLTVGLGAPLVSGAIATVEARLQGRRGPRVLQPFYDLHKMFGKESLAPTGSGVLFLAAPVIAIACYLSVPLLIPVLTTYPLPLATMGDILGGGFLLSFASFLVAVAATETGDPYAQLGASRAKTFGAITEPVLLMVFFTVAAITATDLPYALGETVRSGPAQVVRPAHLLATGALLMVILYETARIPIETHTGTNELGMIETARPFEHSGPYLALLHWGSMIKQLVLFTILLNIFAAPWGMASGTHPLAVAGAAGALIGKSLVLGVLIAGLDNAFAKLRLFKITEFAAAAFLLAIFAVCTLFLGGG</sequence>
<feature type="transmembrane region" description="Helical" evidence="5">
    <location>
        <begin position="59"/>
        <end position="82"/>
    </location>
</feature>
<feature type="transmembrane region" description="Helical" evidence="5">
    <location>
        <begin position="296"/>
        <end position="316"/>
    </location>
</feature>
<name>A0A3M9MGZ3_9MICO</name>
<dbReference type="PANTHER" id="PTHR43359">
    <property type="entry name" value="FORMATE HYDROGENLYASE SUBUNIT 4"/>
    <property type="match status" value="1"/>
</dbReference>
<keyword evidence="2 5" id="KW-0812">Transmembrane</keyword>
<accession>A0A3M9MGZ3</accession>
<feature type="transmembrane region" description="Helical" evidence="5">
    <location>
        <begin position="145"/>
        <end position="164"/>
    </location>
</feature>
<feature type="transmembrane region" description="Helical" evidence="5">
    <location>
        <begin position="238"/>
        <end position="255"/>
    </location>
</feature>
<evidence type="ECO:0000256" key="2">
    <source>
        <dbReference type="ARBA" id="ARBA00022692"/>
    </source>
</evidence>
<dbReference type="InterPro" id="IPR052561">
    <property type="entry name" value="ComplexI_Subunit1"/>
</dbReference>
<comment type="subcellular location">
    <subcellularLocation>
        <location evidence="1">Membrane</location>
        <topology evidence="1">Multi-pass membrane protein</topology>
    </subcellularLocation>
</comment>
<protein>
    <submittedName>
        <fullName evidence="6">Formate hydrogenlyase subunit 4</fullName>
    </submittedName>
</protein>
<dbReference type="AlphaFoldDB" id="A0A3M9MGZ3"/>
<dbReference type="InterPro" id="IPR001694">
    <property type="entry name" value="NADH_UbQ_OxRdtase_su1/FPO"/>
</dbReference>
<dbReference type="GO" id="GO:0005886">
    <property type="term" value="C:plasma membrane"/>
    <property type="evidence" value="ECO:0007669"/>
    <property type="project" value="TreeGrafter"/>
</dbReference>
<gene>
    <name evidence="6" type="ORF">EFY87_03880</name>
</gene>
<feature type="transmembrane region" description="Helical" evidence="5">
    <location>
        <begin position="261"/>
        <end position="284"/>
    </location>
</feature>
<feature type="transmembrane region" description="Helical" evidence="5">
    <location>
        <begin position="102"/>
        <end position="124"/>
    </location>
</feature>
<evidence type="ECO:0000256" key="1">
    <source>
        <dbReference type="ARBA" id="ARBA00004141"/>
    </source>
</evidence>
<dbReference type="GO" id="GO:0016829">
    <property type="term" value="F:lyase activity"/>
    <property type="evidence" value="ECO:0007669"/>
    <property type="project" value="UniProtKB-KW"/>
</dbReference>
<keyword evidence="7" id="KW-1185">Reference proteome</keyword>
<proteinExistence type="predicted"/>
<evidence type="ECO:0000256" key="3">
    <source>
        <dbReference type="ARBA" id="ARBA00022989"/>
    </source>
</evidence>
<evidence type="ECO:0000313" key="6">
    <source>
        <dbReference type="EMBL" id="RNI24840.1"/>
    </source>
</evidence>
<keyword evidence="3 5" id="KW-1133">Transmembrane helix</keyword>
<organism evidence="6 7">
    <name type="scientific">Flexivirga caeni</name>
    <dbReference type="NCBI Taxonomy" id="2294115"/>
    <lineage>
        <taxon>Bacteria</taxon>
        <taxon>Bacillati</taxon>
        <taxon>Actinomycetota</taxon>
        <taxon>Actinomycetes</taxon>
        <taxon>Micrococcales</taxon>
        <taxon>Dermacoccaceae</taxon>
        <taxon>Flexivirga</taxon>
    </lineage>
</organism>
<dbReference type="PANTHER" id="PTHR43359:SF1">
    <property type="entry name" value="FORMATE HYDROGENLYASE SUBUNIT 4-RELATED"/>
    <property type="match status" value="1"/>
</dbReference>
<comment type="caution">
    <text evidence="6">The sequence shown here is derived from an EMBL/GenBank/DDBJ whole genome shotgun (WGS) entry which is preliminary data.</text>
</comment>
<dbReference type="OrthoDB" id="9778499at2"/>
<evidence type="ECO:0000256" key="4">
    <source>
        <dbReference type="ARBA" id="ARBA00023136"/>
    </source>
</evidence>
<keyword evidence="6" id="KW-0456">Lyase</keyword>
<dbReference type="Pfam" id="PF00146">
    <property type="entry name" value="NADHdh"/>
    <property type="match status" value="1"/>
</dbReference>
<keyword evidence="4 5" id="KW-0472">Membrane</keyword>
<dbReference type="Proteomes" id="UP000271678">
    <property type="component" value="Unassembled WGS sequence"/>
</dbReference>
<dbReference type="EMBL" id="RJJQ01000002">
    <property type="protein sequence ID" value="RNI24840.1"/>
    <property type="molecule type" value="Genomic_DNA"/>
</dbReference>
<evidence type="ECO:0000256" key="5">
    <source>
        <dbReference type="SAM" id="Phobius"/>
    </source>
</evidence>